<gene>
    <name evidence="1" type="ORF">Tco_1070133</name>
</gene>
<keyword evidence="2" id="KW-1185">Reference proteome</keyword>
<organism evidence="1 2">
    <name type="scientific">Tanacetum coccineum</name>
    <dbReference type="NCBI Taxonomy" id="301880"/>
    <lineage>
        <taxon>Eukaryota</taxon>
        <taxon>Viridiplantae</taxon>
        <taxon>Streptophyta</taxon>
        <taxon>Embryophyta</taxon>
        <taxon>Tracheophyta</taxon>
        <taxon>Spermatophyta</taxon>
        <taxon>Magnoliopsida</taxon>
        <taxon>eudicotyledons</taxon>
        <taxon>Gunneridae</taxon>
        <taxon>Pentapetalae</taxon>
        <taxon>asterids</taxon>
        <taxon>campanulids</taxon>
        <taxon>Asterales</taxon>
        <taxon>Asteraceae</taxon>
        <taxon>Asteroideae</taxon>
        <taxon>Anthemideae</taxon>
        <taxon>Anthemidinae</taxon>
        <taxon>Tanacetum</taxon>
    </lineage>
</organism>
<protein>
    <submittedName>
        <fullName evidence="1">Uncharacterized protein</fullName>
    </submittedName>
</protein>
<reference evidence="1" key="2">
    <citation type="submission" date="2022-01" db="EMBL/GenBank/DDBJ databases">
        <authorList>
            <person name="Yamashiro T."/>
            <person name="Shiraishi A."/>
            <person name="Satake H."/>
            <person name="Nakayama K."/>
        </authorList>
    </citation>
    <scope>NUCLEOTIDE SEQUENCE</scope>
</reference>
<comment type="caution">
    <text evidence="1">The sequence shown here is derived from an EMBL/GenBank/DDBJ whole genome shotgun (WGS) entry which is preliminary data.</text>
</comment>
<name>A0ABQ5HKK5_9ASTR</name>
<evidence type="ECO:0000313" key="2">
    <source>
        <dbReference type="Proteomes" id="UP001151760"/>
    </source>
</evidence>
<sequence length="237" mass="25638">MLTAPAPAPALALALATATATCRQTYPKSKCFVGLISMAAGISTTYLIAAMAEVIGLAGKGGVVQLFHLTLPPTDTHAATLFDAANLFIAAVHDVWRWKIDLLRILAGRPIRLFGEGGVGGMVVVLLRKGGCKMMVQHMVEIVYGEVLGAHGLRGNIKTKSYYMEDKREICNVVLCIELFGNSVEDEMSALIIELRKIDLLRILAGRPIRFAAMADGSFFPLADRNKPLNVSFDIHD</sequence>
<reference evidence="1" key="1">
    <citation type="journal article" date="2022" name="Int. J. Mol. Sci.">
        <title>Draft Genome of Tanacetum Coccineum: Genomic Comparison of Closely Related Tanacetum-Family Plants.</title>
        <authorList>
            <person name="Yamashiro T."/>
            <person name="Shiraishi A."/>
            <person name="Nakayama K."/>
            <person name="Satake H."/>
        </authorList>
    </citation>
    <scope>NUCLEOTIDE SEQUENCE</scope>
</reference>
<dbReference type="EMBL" id="BQNB010019729">
    <property type="protein sequence ID" value="GJT88416.1"/>
    <property type="molecule type" value="Genomic_DNA"/>
</dbReference>
<evidence type="ECO:0000313" key="1">
    <source>
        <dbReference type="EMBL" id="GJT88416.1"/>
    </source>
</evidence>
<dbReference type="Proteomes" id="UP001151760">
    <property type="component" value="Unassembled WGS sequence"/>
</dbReference>
<accession>A0ABQ5HKK5</accession>
<proteinExistence type="predicted"/>